<comment type="subcellular location">
    <subcellularLocation>
        <location evidence="1">Membrane</location>
        <topology evidence="1">Multi-pass membrane protein</topology>
    </subcellularLocation>
</comment>
<feature type="compositionally biased region" description="Polar residues" evidence="3">
    <location>
        <begin position="9"/>
        <end position="22"/>
    </location>
</feature>
<keyword evidence="4" id="KW-1133">Transmembrane helix</keyword>
<feature type="transmembrane region" description="Helical" evidence="4">
    <location>
        <begin position="171"/>
        <end position="192"/>
    </location>
</feature>
<accession>A0A507ATC9</accession>
<comment type="similarity">
    <text evidence="2">Belongs to the major facilitator superfamily. Monocarboxylate porter (TC 2.A.1.13) family.</text>
</comment>
<keyword evidence="4" id="KW-0472">Membrane</keyword>
<feature type="transmembrane region" description="Helical" evidence="4">
    <location>
        <begin position="114"/>
        <end position="131"/>
    </location>
</feature>
<sequence>MSTSRERGSTANDSSSTDVEVNQAQLPQISEKQIQSPPDGGLTSWLAVLGGACIYFSTLGYANSFGVFQQYYETHQLAGDTPDNIAWIGSLANFLQFGFGAFTGALFDRLGPWIIYPAAVVHVFTFMMISLCKTYWQFMLAQGVLLGITQGAMVVPATAAVSQHFAKKRGLAMGLTVAGSSVGGIVLPISLSKMLNGSTLGFGWSVRVIGFILVVPMGIACLTVRSHQVSQKLPFHPREVIKNKSYLILTGSLFIVLLGMYTPLYYLPSYAVAHGMDPTLSSYLLAVFNAASTIGRIIPGIAADKIGHFNVYASAGVATGIVTLCWSKATSSAGIIVCTAFIGFTSGTILSAVASTFPLCLKDPRQTGIYMGIGLAFASLASLIGPPISGVLLREYGGFGPLTYFSGVACLVGGVVGALCKLTFPQGLLGKL</sequence>
<dbReference type="AlphaFoldDB" id="A0A507ATC9"/>
<dbReference type="GO" id="GO:0016020">
    <property type="term" value="C:membrane"/>
    <property type="evidence" value="ECO:0007669"/>
    <property type="project" value="UniProtKB-SubCell"/>
</dbReference>
<feature type="transmembrane region" description="Helical" evidence="4">
    <location>
        <begin position="369"/>
        <end position="392"/>
    </location>
</feature>
<name>A0A507ATC9_9PEZI</name>
<keyword evidence="7" id="KW-1185">Reference proteome</keyword>
<dbReference type="InterPro" id="IPR011701">
    <property type="entry name" value="MFS"/>
</dbReference>
<feature type="transmembrane region" description="Helical" evidence="4">
    <location>
        <begin position="309"/>
        <end position="327"/>
    </location>
</feature>
<evidence type="ECO:0000259" key="5">
    <source>
        <dbReference type="PROSITE" id="PS50850"/>
    </source>
</evidence>
<dbReference type="SUPFAM" id="SSF103473">
    <property type="entry name" value="MFS general substrate transporter"/>
    <property type="match status" value="1"/>
</dbReference>
<feature type="domain" description="Major facilitator superfamily (MFS) profile" evidence="5">
    <location>
        <begin position="245"/>
        <end position="432"/>
    </location>
</feature>
<dbReference type="InterPro" id="IPR020846">
    <property type="entry name" value="MFS_dom"/>
</dbReference>
<protein>
    <recommendedName>
        <fullName evidence="5">Major facilitator superfamily (MFS) profile domain-containing protein</fullName>
    </recommendedName>
</protein>
<gene>
    <name evidence="6" type="ORF">E0L32_009083</name>
</gene>
<evidence type="ECO:0000256" key="1">
    <source>
        <dbReference type="ARBA" id="ARBA00004141"/>
    </source>
</evidence>
<feature type="region of interest" description="Disordered" evidence="3">
    <location>
        <begin position="1"/>
        <end position="22"/>
    </location>
</feature>
<feature type="transmembrane region" description="Helical" evidence="4">
    <location>
        <begin position="85"/>
        <end position="107"/>
    </location>
</feature>
<dbReference type="OrthoDB" id="6499973at2759"/>
<feature type="transmembrane region" description="Helical" evidence="4">
    <location>
        <begin position="204"/>
        <end position="224"/>
    </location>
</feature>
<organism evidence="6 7">
    <name type="scientific">Thyridium curvatum</name>
    <dbReference type="NCBI Taxonomy" id="1093900"/>
    <lineage>
        <taxon>Eukaryota</taxon>
        <taxon>Fungi</taxon>
        <taxon>Dikarya</taxon>
        <taxon>Ascomycota</taxon>
        <taxon>Pezizomycotina</taxon>
        <taxon>Sordariomycetes</taxon>
        <taxon>Sordariomycetidae</taxon>
        <taxon>Thyridiales</taxon>
        <taxon>Thyridiaceae</taxon>
        <taxon>Thyridium</taxon>
    </lineage>
</organism>
<dbReference type="EMBL" id="SKBQ01000063">
    <property type="protein sequence ID" value="TPX09744.1"/>
    <property type="molecule type" value="Genomic_DNA"/>
</dbReference>
<evidence type="ECO:0000313" key="6">
    <source>
        <dbReference type="EMBL" id="TPX09744.1"/>
    </source>
</evidence>
<evidence type="ECO:0000256" key="3">
    <source>
        <dbReference type="SAM" id="MobiDB-lite"/>
    </source>
</evidence>
<keyword evidence="4" id="KW-0812">Transmembrane</keyword>
<dbReference type="Proteomes" id="UP000319257">
    <property type="component" value="Unassembled WGS sequence"/>
</dbReference>
<proteinExistence type="inferred from homology"/>
<comment type="caution">
    <text evidence="6">The sequence shown here is derived from an EMBL/GenBank/DDBJ whole genome shotgun (WGS) entry which is preliminary data.</text>
</comment>
<feature type="transmembrane region" description="Helical" evidence="4">
    <location>
        <begin position="333"/>
        <end position="357"/>
    </location>
</feature>
<evidence type="ECO:0000256" key="2">
    <source>
        <dbReference type="ARBA" id="ARBA00006727"/>
    </source>
</evidence>
<dbReference type="PROSITE" id="PS50850">
    <property type="entry name" value="MFS"/>
    <property type="match status" value="1"/>
</dbReference>
<dbReference type="InParanoid" id="A0A507ATC9"/>
<feature type="transmembrane region" description="Helical" evidence="4">
    <location>
        <begin position="245"/>
        <end position="268"/>
    </location>
</feature>
<dbReference type="PANTHER" id="PTHR11360:SF319">
    <property type="entry name" value="MAJOR FACILITATOR SUPERFAMILY (MFS) PROFILE DOMAIN-CONTAINING PROTEIN"/>
    <property type="match status" value="1"/>
</dbReference>
<dbReference type="Pfam" id="PF07690">
    <property type="entry name" value="MFS_1"/>
    <property type="match status" value="1"/>
</dbReference>
<dbReference type="InterPro" id="IPR036259">
    <property type="entry name" value="MFS_trans_sf"/>
</dbReference>
<dbReference type="InterPro" id="IPR050327">
    <property type="entry name" value="Proton-linked_MCT"/>
</dbReference>
<dbReference type="CDD" id="cd17352">
    <property type="entry name" value="MFS_MCT_SLC16"/>
    <property type="match status" value="1"/>
</dbReference>
<dbReference type="Gene3D" id="1.20.1250.20">
    <property type="entry name" value="MFS general substrate transporter like domains"/>
    <property type="match status" value="2"/>
</dbReference>
<reference evidence="6 7" key="1">
    <citation type="submission" date="2019-06" db="EMBL/GenBank/DDBJ databases">
        <title>Draft genome sequence of the filamentous fungus Phialemoniopsis curvata isolated from diesel fuel.</title>
        <authorList>
            <person name="Varaljay V.A."/>
            <person name="Lyon W.J."/>
            <person name="Crouch A.L."/>
            <person name="Drake C.E."/>
            <person name="Hollomon J.M."/>
            <person name="Nadeau L.J."/>
            <person name="Nunn H.S."/>
            <person name="Stevenson B.S."/>
            <person name="Bojanowski C.L."/>
            <person name="Crookes-Goodson W.J."/>
        </authorList>
    </citation>
    <scope>NUCLEOTIDE SEQUENCE [LARGE SCALE GENOMIC DNA]</scope>
    <source>
        <strain evidence="6 7">D216</strain>
    </source>
</reference>
<dbReference type="GO" id="GO:0022857">
    <property type="term" value="F:transmembrane transporter activity"/>
    <property type="evidence" value="ECO:0007669"/>
    <property type="project" value="InterPro"/>
</dbReference>
<evidence type="ECO:0000313" key="7">
    <source>
        <dbReference type="Proteomes" id="UP000319257"/>
    </source>
</evidence>
<dbReference type="RefSeq" id="XP_030991455.1">
    <property type="nucleotide sequence ID" value="XM_031144009.1"/>
</dbReference>
<evidence type="ECO:0000256" key="4">
    <source>
        <dbReference type="SAM" id="Phobius"/>
    </source>
</evidence>
<dbReference type="GeneID" id="41976530"/>
<dbReference type="PANTHER" id="PTHR11360">
    <property type="entry name" value="MONOCARBOXYLATE TRANSPORTER"/>
    <property type="match status" value="1"/>
</dbReference>
<feature type="transmembrane region" description="Helical" evidence="4">
    <location>
        <begin position="404"/>
        <end position="424"/>
    </location>
</feature>
<feature type="transmembrane region" description="Helical" evidence="4">
    <location>
        <begin position="42"/>
        <end position="65"/>
    </location>
</feature>
<feature type="transmembrane region" description="Helical" evidence="4">
    <location>
        <begin position="137"/>
        <end position="159"/>
    </location>
</feature>